<dbReference type="GO" id="GO:0015074">
    <property type="term" value="P:DNA integration"/>
    <property type="evidence" value="ECO:0007669"/>
    <property type="project" value="InterPro"/>
</dbReference>
<dbReference type="InterPro" id="IPR002104">
    <property type="entry name" value="Integrase_catalytic"/>
</dbReference>
<dbReference type="Proteomes" id="UP000317990">
    <property type="component" value="Unassembled WGS sequence"/>
</dbReference>
<evidence type="ECO:0000313" key="3">
    <source>
        <dbReference type="EMBL" id="TGG92987.1"/>
    </source>
</evidence>
<dbReference type="SUPFAM" id="SSF56349">
    <property type="entry name" value="DNA breaking-rejoining enzymes"/>
    <property type="match status" value="1"/>
</dbReference>
<name>A0A524RNS7_9CHRO</name>
<dbReference type="InterPro" id="IPR013762">
    <property type="entry name" value="Integrase-like_cat_sf"/>
</dbReference>
<keyword evidence="1" id="KW-0233">DNA recombination</keyword>
<dbReference type="GO" id="GO:0003677">
    <property type="term" value="F:DNA binding"/>
    <property type="evidence" value="ECO:0007669"/>
    <property type="project" value="InterPro"/>
</dbReference>
<protein>
    <recommendedName>
        <fullName evidence="2">Tyr recombinase domain-containing protein</fullName>
    </recommendedName>
</protein>
<dbReference type="EMBL" id="SRMO01000058">
    <property type="protein sequence ID" value="TGG92987.1"/>
    <property type="molecule type" value="Genomic_DNA"/>
</dbReference>
<gene>
    <name evidence="3" type="ORF">ERJ67_05080</name>
</gene>
<dbReference type="InterPro" id="IPR011010">
    <property type="entry name" value="DNA_brk_join_enz"/>
</dbReference>
<proteinExistence type="predicted"/>
<accession>A0A524RNS7</accession>
<evidence type="ECO:0000256" key="1">
    <source>
        <dbReference type="ARBA" id="ARBA00023172"/>
    </source>
</evidence>
<dbReference type="PROSITE" id="PS51898">
    <property type="entry name" value="TYR_RECOMBINASE"/>
    <property type="match status" value="1"/>
</dbReference>
<dbReference type="AlphaFoldDB" id="A0A524RNS7"/>
<evidence type="ECO:0000313" key="4">
    <source>
        <dbReference type="Proteomes" id="UP000317990"/>
    </source>
</evidence>
<feature type="domain" description="Tyr recombinase" evidence="2">
    <location>
        <begin position="226"/>
        <end position="405"/>
    </location>
</feature>
<evidence type="ECO:0000259" key="2">
    <source>
        <dbReference type="PROSITE" id="PS51898"/>
    </source>
</evidence>
<dbReference type="GO" id="GO:0006310">
    <property type="term" value="P:DNA recombination"/>
    <property type="evidence" value="ECO:0007669"/>
    <property type="project" value="UniProtKB-KW"/>
</dbReference>
<sequence>MAKAAAWEIAIRVEASHALSRKGCGRGWALTQHRGMTRLNITARAGGGKRRQIQLPIPWHFDQARKIVDAVCAIYTDFQNGIEPADAARKIIFVAEDVDNHSSSHPDIEKEAAVQIDWNELIEHYRDYRIRSGEIKASTWERVHRYHMKLVLDAITSPAPPRDARQLLDRLTHHWPDKPGGRTRQIQMQSSSALLRWAVATGHLSATWDPPRDLRPFVGRSRTARAITTPLAVEHILALLDAIPDARWRLAFQLMAAYGLRPEELRHLQPRQGYLWCSYEKVNSRGRTKPRTLRLLPCDDWASEWRLPDCFSAERLPPMRSGFAGNDFGRYIRRRPLWRKLCREYEARGEKLVPYSCRHGYAHRAHVICDLPPKVVAAAMGHSVQTHLAAYSRWCGDDVVDDAFARASRRLERQKAV</sequence>
<dbReference type="Gene3D" id="1.10.443.10">
    <property type="entry name" value="Intergrase catalytic core"/>
    <property type="match status" value="1"/>
</dbReference>
<organism evidence="3 4">
    <name type="scientific">Aphanocapsa feldmannii 277cV</name>
    <dbReference type="NCBI Taxonomy" id="2507553"/>
    <lineage>
        <taxon>Bacteria</taxon>
        <taxon>Bacillati</taxon>
        <taxon>Cyanobacteriota</taxon>
        <taxon>Cyanophyceae</taxon>
        <taxon>Oscillatoriophycideae</taxon>
        <taxon>Chroococcales</taxon>
        <taxon>Microcystaceae</taxon>
        <taxon>Aphanocapsa</taxon>
    </lineage>
</organism>
<comment type="caution">
    <text evidence="3">The sequence shown here is derived from an EMBL/GenBank/DDBJ whole genome shotgun (WGS) entry which is preliminary data.</text>
</comment>
<reference evidence="3 4" key="1">
    <citation type="journal article" date="2019" name="mSystems">
        <title>Life at home and on the roam: Genomic adaptions reflect the dual lifestyle of an intracellular, facultative symbiont.</title>
        <authorList>
            <person name="Burgsdorf I."/>
        </authorList>
    </citation>
    <scope>NUCLEOTIDE SEQUENCE [LARGE SCALE GENOMIC DNA]</scope>
    <source>
        <strain evidence="3">277cV</strain>
    </source>
</reference>